<organism evidence="3 4">
    <name type="scientific">Anser cygnoides</name>
    <name type="common">Swan goose</name>
    <dbReference type="NCBI Taxonomy" id="8845"/>
    <lineage>
        <taxon>Eukaryota</taxon>
        <taxon>Metazoa</taxon>
        <taxon>Chordata</taxon>
        <taxon>Craniata</taxon>
        <taxon>Vertebrata</taxon>
        <taxon>Euteleostomi</taxon>
        <taxon>Archelosauria</taxon>
        <taxon>Archosauria</taxon>
        <taxon>Dinosauria</taxon>
        <taxon>Saurischia</taxon>
        <taxon>Theropoda</taxon>
        <taxon>Coelurosauria</taxon>
        <taxon>Aves</taxon>
        <taxon>Neognathae</taxon>
        <taxon>Galloanserae</taxon>
        <taxon>Anseriformes</taxon>
        <taxon>Anatidae</taxon>
        <taxon>Anserinae</taxon>
        <taxon>Anser</taxon>
    </lineage>
</organism>
<feature type="domain" description="Ubiquitin-like" evidence="2">
    <location>
        <begin position="194"/>
        <end position="269"/>
    </location>
</feature>
<keyword evidence="4" id="KW-1185">Reference proteome</keyword>
<feature type="region of interest" description="Disordered" evidence="1">
    <location>
        <begin position="54"/>
        <end position="89"/>
    </location>
</feature>
<dbReference type="AlphaFoldDB" id="A0A8B9EPF6"/>
<dbReference type="Pfam" id="PF16455">
    <property type="entry name" value="UBD"/>
    <property type="match status" value="1"/>
</dbReference>
<evidence type="ECO:0000259" key="2">
    <source>
        <dbReference type="PROSITE" id="PS50053"/>
    </source>
</evidence>
<protein>
    <submittedName>
        <fullName evidence="3">Ubiquitin domain containing 1</fullName>
    </submittedName>
</protein>
<sequence>MLSTLRCPVLHGDPVPRAQLQPGCSLGPGRAGDGENGRVVLCVTLTSLRGGGGCPQQPRVASPCPTGHGRNEPLKKERPKWKSDYPMTDGQLRSKRDEFWDTAPAFEGRKEIWDALKAAAYAVEANDHSLAQAILDGASITLPHGSLTECYDELGNRYQLPVYCLAPPVNLILERGEEEAAEPAEPLPSARREFALKVRLSTGKDLRLSASMGDTIGQLKKQLQAQEGIELAWQRWFFSGKLLTDRTRLQETKIQKDFVVQVIVNQPLPPRN</sequence>
<dbReference type="Pfam" id="PF00240">
    <property type="entry name" value="ubiquitin"/>
    <property type="match status" value="1"/>
</dbReference>
<dbReference type="Proteomes" id="UP000694521">
    <property type="component" value="Unplaced"/>
</dbReference>
<dbReference type="PANTHER" id="PTHR13609">
    <property type="entry name" value="UBIQUITIN DOMAIN CONTAINING 1 PROTEIN-RELATED"/>
    <property type="match status" value="1"/>
</dbReference>
<reference evidence="3" key="1">
    <citation type="submission" date="2025-08" db="UniProtKB">
        <authorList>
            <consortium name="Ensembl"/>
        </authorList>
    </citation>
    <scope>IDENTIFICATION</scope>
</reference>
<proteinExistence type="predicted"/>
<dbReference type="InterPro" id="IPR038169">
    <property type="entry name" value="DC-UbP/UBTD2_N_sf"/>
</dbReference>
<evidence type="ECO:0000313" key="3">
    <source>
        <dbReference type="Ensembl" id="ENSACDP00005023192.1"/>
    </source>
</evidence>
<evidence type="ECO:0000256" key="1">
    <source>
        <dbReference type="SAM" id="MobiDB-lite"/>
    </source>
</evidence>
<accession>A0A8B9EPF6</accession>
<evidence type="ECO:0000313" key="4">
    <source>
        <dbReference type="Proteomes" id="UP000694521"/>
    </source>
</evidence>
<name>A0A8B9EPF6_ANSCY</name>
<feature type="compositionally biased region" description="Basic and acidic residues" evidence="1">
    <location>
        <begin position="69"/>
        <end position="83"/>
    </location>
</feature>
<dbReference type="SUPFAM" id="SSF54236">
    <property type="entry name" value="Ubiquitin-like"/>
    <property type="match status" value="1"/>
</dbReference>
<dbReference type="SMART" id="SM00213">
    <property type="entry name" value="UBQ"/>
    <property type="match status" value="1"/>
</dbReference>
<reference evidence="3" key="2">
    <citation type="submission" date="2025-09" db="UniProtKB">
        <authorList>
            <consortium name="Ensembl"/>
        </authorList>
    </citation>
    <scope>IDENTIFICATION</scope>
</reference>
<dbReference type="Ensembl" id="ENSACDT00005027744.1">
    <property type="protein sequence ID" value="ENSACDP00005023192.1"/>
    <property type="gene ID" value="ENSACDG00005016824.1"/>
</dbReference>
<dbReference type="Gene3D" id="1.20.225.20">
    <property type="entry name" value="Ub domain-containing protein, DC-UbP/UBTD2, N-terminal domain"/>
    <property type="match status" value="1"/>
</dbReference>
<dbReference type="InterPro" id="IPR032752">
    <property type="entry name" value="DC-UbP/UBTD2_N"/>
</dbReference>
<dbReference type="InterPro" id="IPR029071">
    <property type="entry name" value="Ubiquitin-like_domsf"/>
</dbReference>
<dbReference type="PROSITE" id="PS50053">
    <property type="entry name" value="UBIQUITIN_2"/>
    <property type="match status" value="1"/>
</dbReference>
<dbReference type="CDD" id="cd17120">
    <property type="entry name" value="Ubl_UBTD1"/>
    <property type="match status" value="1"/>
</dbReference>
<dbReference type="InterPro" id="IPR039869">
    <property type="entry name" value="UBTD1/2"/>
</dbReference>
<dbReference type="InterPro" id="IPR000626">
    <property type="entry name" value="Ubiquitin-like_dom"/>
</dbReference>
<dbReference type="Gene3D" id="3.10.20.90">
    <property type="entry name" value="Phosphatidylinositol 3-kinase Catalytic Subunit, Chain A, domain 1"/>
    <property type="match status" value="1"/>
</dbReference>